<dbReference type="eggNOG" id="KOG3018">
    <property type="taxonomic scope" value="Eukaryota"/>
</dbReference>
<evidence type="ECO:0000256" key="10">
    <source>
        <dbReference type="ARBA" id="ARBA00023098"/>
    </source>
</evidence>
<dbReference type="InterPro" id="IPR007956">
    <property type="entry name" value="Malonyl_CoA_deC_C"/>
</dbReference>
<keyword evidence="7 13" id="KW-0223">Dioxygenase</keyword>
<keyword evidence="18" id="KW-1185">Reference proteome</keyword>
<dbReference type="InterPro" id="IPR036226">
    <property type="entry name" value="LipOase_C_sf"/>
</dbReference>
<dbReference type="Gene3D" id="3.40.630.150">
    <property type="entry name" value="Malonyl-CoA decarboxylase, catalytic domain"/>
    <property type="match status" value="1"/>
</dbReference>
<evidence type="ECO:0000313" key="17">
    <source>
        <dbReference type="EMBL" id="EFJ38732.1"/>
    </source>
</evidence>
<dbReference type="SUPFAM" id="SSF49723">
    <property type="entry name" value="Lipase/lipooxygenase domain (PLAT/LH2 domain)"/>
    <property type="match status" value="1"/>
</dbReference>
<dbReference type="GO" id="GO:0006633">
    <property type="term" value="P:fatty acid biosynthetic process"/>
    <property type="evidence" value="ECO:0007669"/>
    <property type="project" value="UniProtKB-KW"/>
</dbReference>
<proteinExistence type="inferred from homology"/>
<comment type="function">
    <text evidence="14">Plant lipoxygenase may be involved in a number of diverse aspects of plant physiology including growth and development, pest resistance, and senescence or responses to wounding.</text>
</comment>
<evidence type="ECO:0000256" key="4">
    <source>
        <dbReference type="ARBA" id="ARBA00022723"/>
    </source>
</evidence>
<keyword evidence="8 13" id="KW-0560">Oxidoreductase</keyword>
<dbReference type="FunCoup" id="D8QNB6">
    <property type="interactions" value="104"/>
</dbReference>
<dbReference type="PROSITE" id="PS51393">
    <property type="entry name" value="LIPOXYGENASE_3"/>
    <property type="match status" value="1"/>
</dbReference>
<dbReference type="PANTHER" id="PTHR11771">
    <property type="entry name" value="LIPOXYGENASE"/>
    <property type="match status" value="1"/>
</dbReference>
<dbReference type="InterPro" id="IPR013819">
    <property type="entry name" value="LipOase_C"/>
</dbReference>
<evidence type="ECO:0000256" key="9">
    <source>
        <dbReference type="ARBA" id="ARBA00023004"/>
    </source>
</evidence>
<dbReference type="Pfam" id="PF05292">
    <property type="entry name" value="MCD"/>
    <property type="match status" value="1"/>
</dbReference>
<dbReference type="EMBL" id="GL377565">
    <property type="protein sequence ID" value="EFJ38732.1"/>
    <property type="molecule type" value="Genomic_DNA"/>
</dbReference>
<dbReference type="InterPro" id="IPR001024">
    <property type="entry name" value="PLAT/LH2_dom"/>
</dbReference>
<dbReference type="EC" id="1.13.11.-" evidence="14"/>
<dbReference type="InterPro" id="IPR027433">
    <property type="entry name" value="Lipoxygenase_dom_3"/>
</dbReference>
<dbReference type="GO" id="GO:0016702">
    <property type="term" value="F:oxidoreductase activity, acting on single donors with incorporation of molecular oxygen, incorporation of two atoms of oxygen"/>
    <property type="evidence" value="ECO:0000318"/>
    <property type="project" value="GO_Central"/>
</dbReference>
<comment type="cofactor">
    <cofactor evidence="1 13">
        <name>Fe cation</name>
        <dbReference type="ChEBI" id="CHEBI:24875"/>
    </cofactor>
</comment>
<sequence length="1402" mass="158255">MKQSIPRAENPSASKNVSLIEDTELSKRILKRVQKLMHDAIHLQNPDMPDKSLVQLREEYERLDWDNRQRALKILSTEFGVDKKRVKDLIQHYLSLHDDEKSKAGDGENPLEAAQFRTERDLRASLMPLSVRLFEQMNGQAGGLKFLVDLRADLLSALRDDNLPALRALDLELRALFSTWLSPACLELHQVTWNDAASLLEKIVRYEAVHPISNLYDLKRRLGIGRRCFGYFHPAMPGEPLVFIEVALTDTISNSIQEVLFDKPPISEEDATHAIFYAISSTQAGLSGIDLGNFLIKRVLRLLQQDMPQIKTFSTLSPIPFFLKWLLPKLASFCFEGNEQRTFKEKLLLAHEEKALKDACGNYNSPDRDDDTSGESIMYRILGASDPQWGESEQLSAVLKVPLMRLCARYLLLEKKRGKALDPVANFHLRNGASMERLNWMGNKSKKGLKESAGMMVNYLYRVESIEENNQAYITRGIIRASPKVEELVAGGQQSALSNLPSLRLTRGVVPVKNTLKSADVAEQAVADRVSRSKPVTLRAIVTIKKRPDNKVTDIFRKGLDFFVQDPLGEDIVLQLVSTEVDPSSGLGRRSKNTTLRKVSTGEHTVEYAGEFIIEDQFGKPGAILVANRHKAEFFLETISLQGLKTGLISFSCYSWVHSQENEVSQRVFFSNEAYLPSSTPRGLKDIRASELKTLQGDGTDMRKPWERIYDYDVYNDLGNPDKEKKLARPVAGGAVPYPRRCRTGRPPTKSDPRAEVRLAVTSKNYVPRDEDFEQVKTEAFSSGRLRAIVHRLVPTIITHFTATPDEFDTLTDIDRLFYEGIRLQTELAENDRTFWDIVPEQIRQLINADKISNAIKYPLPPLLAKDKYAWTRDSEFGRQVLAGLNPLMIERLKAFPPTSSMDTGICGTLGSAFEAAELEKHLEGLTVEEAIKAEKLFIIDYHDVFMPLINRINSLKGRKNYATRTILYLDSANLLMPVGIELCLPVSKDKPNGSKRAFYPTKDATGFWIWQLCKTHVRSNHSAYHQVVSHWLQTHACIEPYVIATNRQLSAMHPVAKLLDPHLRYTMQINATARQTLISAGGVIEQCFTPGKFILELSAAGYEKWRFDKQGLPADLLERQVSLQTPLSLLVLSFFHSLSRDLVLKLLLVILSRGMAVEDKNSPDGLRLVLEDYPYAADGLLVWSALKSWVTSYLSVYYDSPDSITSDTELQAWWNEIKTKGHPDKAEGWPSLNNKQDLVEILTSIMWVASGHHAAVNFGQFLYSGYVLNLPSLTRKLIPEKDDPEYKELLQNPQGFLLATLPNQTQATTVMAVLELLSTHHPDEEYLGQRVQKYWTGDERVLEGSNEFEERIAEVQEIIEKRNNDPKLMHRHGAGVPAYELLLPTSGPGITARGIPNSVSI</sequence>
<dbReference type="InterPro" id="IPR001246">
    <property type="entry name" value="LipOase_plant"/>
</dbReference>
<dbReference type="SUPFAM" id="SSF48484">
    <property type="entry name" value="Lipoxigenase"/>
    <property type="match status" value="1"/>
</dbReference>
<dbReference type="GO" id="GO:0050080">
    <property type="term" value="F:malonyl-CoA decarboxylase activity"/>
    <property type="evidence" value="ECO:0007669"/>
    <property type="project" value="InterPro"/>
</dbReference>
<keyword evidence="3 14" id="KW-0444">Lipid biosynthesis</keyword>
<evidence type="ECO:0000256" key="14">
    <source>
        <dbReference type="RuleBase" id="RU003975"/>
    </source>
</evidence>
<evidence type="ECO:0000256" key="2">
    <source>
        <dbReference type="ARBA" id="ARBA00009419"/>
    </source>
</evidence>
<evidence type="ECO:0000256" key="3">
    <source>
        <dbReference type="ARBA" id="ARBA00022516"/>
    </source>
</evidence>
<dbReference type="InterPro" id="IPR000907">
    <property type="entry name" value="LipOase"/>
</dbReference>
<dbReference type="Gene3D" id="4.10.375.10">
    <property type="entry name" value="Lipoxygenase-1, Domain 2"/>
    <property type="match status" value="1"/>
</dbReference>
<feature type="domain" description="PLAT" evidence="15">
    <location>
        <begin position="550"/>
        <end position="671"/>
    </location>
</feature>
<dbReference type="Pfam" id="PF17408">
    <property type="entry name" value="MCD_N"/>
    <property type="match status" value="1"/>
</dbReference>
<dbReference type="Pfam" id="PF00305">
    <property type="entry name" value="Lipoxygenase"/>
    <property type="match status" value="2"/>
</dbReference>
<dbReference type="InterPro" id="IPR042303">
    <property type="entry name" value="Malonyl_CoA_deC_C_sf"/>
</dbReference>
<accession>D8QNB6</accession>
<dbReference type="PRINTS" id="PR00468">
    <property type="entry name" value="PLTLPOXGNASE"/>
</dbReference>
<dbReference type="PROSITE" id="PS50095">
    <property type="entry name" value="PLAT"/>
    <property type="match status" value="1"/>
</dbReference>
<dbReference type="PROSITE" id="PS00711">
    <property type="entry name" value="LIPOXYGENASE_1"/>
    <property type="match status" value="1"/>
</dbReference>
<comment type="pathway">
    <text evidence="14">Lipid metabolism; oxylipin biosynthesis.</text>
</comment>
<keyword evidence="6" id="KW-0276">Fatty acid metabolism</keyword>
<keyword evidence="10" id="KW-0443">Lipid metabolism</keyword>
<dbReference type="Gramene" id="EFJ38732">
    <property type="protein sequence ID" value="EFJ38732"/>
    <property type="gene ID" value="SELMODRAFT_437605"/>
</dbReference>
<dbReference type="GO" id="GO:0031408">
    <property type="term" value="P:oxylipin biosynthetic process"/>
    <property type="evidence" value="ECO:0007669"/>
    <property type="project" value="UniProtKB-UniRule"/>
</dbReference>
<dbReference type="PRINTS" id="PR00087">
    <property type="entry name" value="LIPOXYGENASE"/>
</dbReference>
<dbReference type="InterPro" id="IPR020833">
    <property type="entry name" value="LipOase_Fe_BS"/>
</dbReference>
<dbReference type="Gene3D" id="4.10.372.10">
    <property type="entry name" value="Lipoxygenase-1, Domain 3"/>
    <property type="match status" value="1"/>
</dbReference>
<dbReference type="SMART" id="SM00308">
    <property type="entry name" value="LH2"/>
    <property type="match status" value="1"/>
</dbReference>
<keyword evidence="5 14" id="KW-0925">Oxylipin biosynthesis</keyword>
<dbReference type="Gene3D" id="2.60.60.20">
    <property type="entry name" value="PLAT/LH2 domain"/>
    <property type="match status" value="1"/>
</dbReference>
<comment type="caution">
    <text evidence="12">Lacks conserved residue(s) required for the propagation of feature annotation.</text>
</comment>
<dbReference type="Pfam" id="PF01477">
    <property type="entry name" value="PLAT"/>
    <property type="match status" value="1"/>
</dbReference>
<evidence type="ECO:0000256" key="7">
    <source>
        <dbReference type="ARBA" id="ARBA00022964"/>
    </source>
</evidence>
<feature type="domain" description="Lipoxygenase" evidence="16">
    <location>
        <begin position="674"/>
        <end position="1402"/>
    </location>
</feature>
<evidence type="ECO:0000313" key="18">
    <source>
        <dbReference type="Proteomes" id="UP000001514"/>
    </source>
</evidence>
<evidence type="ECO:0000259" key="16">
    <source>
        <dbReference type="PROSITE" id="PS51393"/>
    </source>
</evidence>
<name>D8QNB6_SELML</name>
<organism evidence="18">
    <name type="scientific">Selaginella moellendorffii</name>
    <name type="common">Spikemoss</name>
    <dbReference type="NCBI Taxonomy" id="88036"/>
    <lineage>
        <taxon>Eukaryota</taxon>
        <taxon>Viridiplantae</taxon>
        <taxon>Streptophyta</taxon>
        <taxon>Embryophyta</taxon>
        <taxon>Tracheophyta</taxon>
        <taxon>Lycopodiopsida</taxon>
        <taxon>Selaginellales</taxon>
        <taxon>Selaginellaceae</taxon>
        <taxon>Selaginella</taxon>
    </lineage>
</organism>
<evidence type="ECO:0000259" key="15">
    <source>
        <dbReference type="PROSITE" id="PS50095"/>
    </source>
</evidence>
<dbReference type="Proteomes" id="UP000001514">
    <property type="component" value="Unassembled WGS sequence"/>
</dbReference>
<evidence type="ECO:0000256" key="12">
    <source>
        <dbReference type="PROSITE-ProRule" id="PRU00152"/>
    </source>
</evidence>
<dbReference type="KEGG" id="smo:SELMODRAFT_437605"/>
<reference evidence="17 18" key="1">
    <citation type="journal article" date="2011" name="Science">
        <title>The Selaginella genome identifies genetic changes associated with the evolution of vascular plants.</title>
        <authorList>
            <person name="Banks J.A."/>
            <person name="Nishiyama T."/>
            <person name="Hasebe M."/>
            <person name="Bowman J.L."/>
            <person name="Gribskov M."/>
            <person name="dePamphilis C."/>
            <person name="Albert V.A."/>
            <person name="Aono N."/>
            <person name="Aoyama T."/>
            <person name="Ambrose B.A."/>
            <person name="Ashton N.W."/>
            <person name="Axtell M.J."/>
            <person name="Barker E."/>
            <person name="Barker M.S."/>
            <person name="Bennetzen J.L."/>
            <person name="Bonawitz N.D."/>
            <person name="Chapple C."/>
            <person name="Cheng C."/>
            <person name="Correa L.G."/>
            <person name="Dacre M."/>
            <person name="DeBarry J."/>
            <person name="Dreyer I."/>
            <person name="Elias M."/>
            <person name="Engstrom E.M."/>
            <person name="Estelle M."/>
            <person name="Feng L."/>
            <person name="Finet C."/>
            <person name="Floyd S.K."/>
            <person name="Frommer W.B."/>
            <person name="Fujita T."/>
            <person name="Gramzow L."/>
            <person name="Gutensohn M."/>
            <person name="Harholt J."/>
            <person name="Hattori M."/>
            <person name="Heyl A."/>
            <person name="Hirai T."/>
            <person name="Hiwatashi Y."/>
            <person name="Ishikawa M."/>
            <person name="Iwata M."/>
            <person name="Karol K.G."/>
            <person name="Koehler B."/>
            <person name="Kolukisaoglu U."/>
            <person name="Kubo M."/>
            <person name="Kurata T."/>
            <person name="Lalonde S."/>
            <person name="Li K."/>
            <person name="Li Y."/>
            <person name="Litt A."/>
            <person name="Lyons E."/>
            <person name="Manning G."/>
            <person name="Maruyama T."/>
            <person name="Michael T.P."/>
            <person name="Mikami K."/>
            <person name="Miyazaki S."/>
            <person name="Morinaga S."/>
            <person name="Murata T."/>
            <person name="Mueller-Roeber B."/>
            <person name="Nelson D.R."/>
            <person name="Obara M."/>
            <person name="Oguri Y."/>
            <person name="Olmstead R.G."/>
            <person name="Onodera N."/>
            <person name="Petersen B.L."/>
            <person name="Pils B."/>
            <person name="Prigge M."/>
            <person name="Rensing S.A."/>
            <person name="Riano-Pachon D.M."/>
            <person name="Roberts A.W."/>
            <person name="Sato Y."/>
            <person name="Scheller H.V."/>
            <person name="Schulz B."/>
            <person name="Schulz C."/>
            <person name="Shakirov E.V."/>
            <person name="Shibagaki N."/>
            <person name="Shinohara N."/>
            <person name="Shippen D.E."/>
            <person name="Soerensen I."/>
            <person name="Sotooka R."/>
            <person name="Sugimoto N."/>
            <person name="Sugita M."/>
            <person name="Sumikawa N."/>
            <person name="Tanurdzic M."/>
            <person name="Theissen G."/>
            <person name="Ulvskov P."/>
            <person name="Wakazuki S."/>
            <person name="Weng J.K."/>
            <person name="Willats W.W."/>
            <person name="Wipf D."/>
            <person name="Wolf P.G."/>
            <person name="Yang L."/>
            <person name="Zimmer A.D."/>
            <person name="Zhu Q."/>
            <person name="Mitros T."/>
            <person name="Hellsten U."/>
            <person name="Loque D."/>
            <person name="Otillar R."/>
            <person name="Salamov A."/>
            <person name="Schmutz J."/>
            <person name="Shapiro H."/>
            <person name="Lindquist E."/>
            <person name="Lucas S."/>
            <person name="Rokhsar D."/>
            <person name="Grigoriev I.V."/>
        </authorList>
    </citation>
    <scope>NUCLEOTIDE SEQUENCE [LARGE SCALE GENOMIC DNA]</scope>
</reference>
<keyword evidence="11 14" id="KW-0275">Fatty acid biosynthesis</keyword>
<dbReference type="Gene3D" id="3.10.450.60">
    <property type="match status" value="1"/>
</dbReference>
<dbReference type="FunFam" id="3.40.630.150:FF:000002">
    <property type="entry name" value="malonyl-CoA decarboxylase, mitochondrial"/>
    <property type="match status" value="1"/>
</dbReference>
<dbReference type="Gene3D" id="1.20.140.90">
    <property type="entry name" value="Malonyl-CoA decarboxylase, oligemerization domain"/>
    <property type="match status" value="1"/>
</dbReference>
<dbReference type="UniPathway" id="UPA00382"/>
<dbReference type="Gene3D" id="1.20.245.10">
    <property type="entry name" value="Lipoxygenase-1, Domain 5"/>
    <property type="match status" value="1"/>
</dbReference>
<dbReference type="GO" id="GO:0034440">
    <property type="term" value="P:lipid oxidation"/>
    <property type="evidence" value="ECO:0000318"/>
    <property type="project" value="GO_Central"/>
</dbReference>
<dbReference type="InterPro" id="IPR035372">
    <property type="entry name" value="MCD_N"/>
</dbReference>
<dbReference type="STRING" id="88036.D8QNB6"/>
<dbReference type="InterPro" id="IPR020834">
    <property type="entry name" value="LipOase_CS"/>
</dbReference>
<protein>
    <recommendedName>
        <fullName evidence="14">Lipoxygenase</fullName>
        <ecNumber evidence="14">1.13.11.-</ecNumber>
    </recommendedName>
</protein>
<evidence type="ECO:0000256" key="11">
    <source>
        <dbReference type="ARBA" id="ARBA00023160"/>
    </source>
</evidence>
<dbReference type="InParanoid" id="D8QNB6"/>
<dbReference type="HOGENOM" id="CLU_254257_0_0_1"/>
<evidence type="ECO:0000256" key="5">
    <source>
        <dbReference type="ARBA" id="ARBA00022767"/>
    </source>
</evidence>
<evidence type="ECO:0000256" key="6">
    <source>
        <dbReference type="ARBA" id="ARBA00022832"/>
    </source>
</evidence>
<evidence type="ECO:0000256" key="1">
    <source>
        <dbReference type="ARBA" id="ARBA00001962"/>
    </source>
</evidence>
<comment type="similarity">
    <text evidence="2 13">Belongs to the lipoxygenase family.</text>
</comment>
<dbReference type="InterPro" id="IPR038351">
    <property type="entry name" value="MCD_N_sf"/>
</dbReference>
<keyword evidence="9 13" id="KW-0408">Iron</keyword>
<dbReference type="PROSITE" id="PS00081">
    <property type="entry name" value="LIPOXYGENASE_2"/>
    <property type="match status" value="1"/>
</dbReference>
<evidence type="ECO:0000256" key="8">
    <source>
        <dbReference type="ARBA" id="ARBA00023002"/>
    </source>
</evidence>
<dbReference type="GO" id="GO:0046872">
    <property type="term" value="F:metal ion binding"/>
    <property type="evidence" value="ECO:0007669"/>
    <property type="project" value="UniProtKB-UniRule"/>
</dbReference>
<dbReference type="InterPro" id="IPR036392">
    <property type="entry name" value="PLAT/LH2_dom_sf"/>
</dbReference>
<keyword evidence="4 13" id="KW-0479">Metal-binding</keyword>
<evidence type="ECO:0000256" key="13">
    <source>
        <dbReference type="RuleBase" id="RU003974"/>
    </source>
</evidence>
<gene>
    <name evidence="17" type="ORF">SELMODRAFT_437605</name>
</gene>